<evidence type="ECO:0000256" key="6">
    <source>
        <dbReference type="ARBA" id="ARBA00023163"/>
    </source>
</evidence>
<dbReference type="InterPro" id="IPR036555">
    <property type="entry name" value="NusA_N_sf"/>
</dbReference>
<dbReference type="Gene3D" id="3.30.300.20">
    <property type="match status" value="2"/>
</dbReference>
<evidence type="ECO:0000256" key="5">
    <source>
        <dbReference type="ARBA" id="ARBA00023015"/>
    </source>
</evidence>
<keyword evidence="3 7" id="KW-0889">Transcription antitermination</keyword>
<dbReference type="Pfam" id="PF08529">
    <property type="entry name" value="NusA_N"/>
    <property type="match status" value="1"/>
</dbReference>
<dbReference type="InterPro" id="IPR009019">
    <property type="entry name" value="KH_sf_prok-type"/>
</dbReference>
<dbReference type="NCBIfam" id="TIGR01953">
    <property type="entry name" value="NusA"/>
    <property type="match status" value="1"/>
</dbReference>
<comment type="function">
    <text evidence="7">Participates in both transcription termination and antitermination.</text>
</comment>
<proteinExistence type="inferred from homology"/>
<dbReference type="CDD" id="cd04455">
    <property type="entry name" value="S1_NusA"/>
    <property type="match status" value="1"/>
</dbReference>
<dbReference type="RefSeq" id="WP_158350662.1">
    <property type="nucleotide sequence ID" value="NZ_CP032999.1"/>
</dbReference>
<dbReference type="CDD" id="cd22529">
    <property type="entry name" value="KH-II_NusA_rpt2"/>
    <property type="match status" value="1"/>
</dbReference>
<keyword evidence="5 7" id="KW-0805">Transcription regulation</keyword>
<name>A0A4D6YM20_9GAMM</name>
<organism evidence="9 10">
    <name type="scientific">Buchnera aphidicola</name>
    <name type="common">Sarucallis kahawaluokalani</name>
    <dbReference type="NCBI Taxonomy" id="1241878"/>
    <lineage>
        <taxon>Bacteria</taxon>
        <taxon>Pseudomonadati</taxon>
        <taxon>Pseudomonadota</taxon>
        <taxon>Gammaproteobacteria</taxon>
        <taxon>Enterobacterales</taxon>
        <taxon>Erwiniaceae</taxon>
        <taxon>Buchnera</taxon>
    </lineage>
</organism>
<evidence type="ECO:0000256" key="2">
    <source>
        <dbReference type="ARBA" id="ARBA00022490"/>
    </source>
</evidence>
<dbReference type="Gene3D" id="3.30.1480.10">
    <property type="entry name" value="NusA, N-terminal domain"/>
    <property type="match status" value="1"/>
</dbReference>
<dbReference type="SUPFAM" id="SSF47794">
    <property type="entry name" value="Rad51 N-terminal domain-like"/>
    <property type="match status" value="1"/>
</dbReference>
<dbReference type="InterPro" id="IPR010213">
    <property type="entry name" value="TF_NusA"/>
</dbReference>
<dbReference type="FunFam" id="3.30.300.20:FF:000002">
    <property type="entry name" value="Transcription termination/antitermination protein NusA"/>
    <property type="match status" value="1"/>
</dbReference>
<dbReference type="PANTHER" id="PTHR22648:SF0">
    <property type="entry name" value="TRANSCRIPTION TERMINATION_ANTITERMINATION PROTEIN NUSA"/>
    <property type="match status" value="1"/>
</dbReference>
<keyword evidence="6 7" id="KW-0804">Transcription</keyword>
<dbReference type="Pfam" id="PF13184">
    <property type="entry name" value="KH_NusA_1st"/>
    <property type="match status" value="1"/>
</dbReference>
<dbReference type="Gene3D" id="1.10.150.20">
    <property type="entry name" value="5' to 3' exonuclease, C-terminal subdomain"/>
    <property type="match status" value="1"/>
</dbReference>
<dbReference type="InterPro" id="IPR025249">
    <property type="entry name" value="TF_NusA_KH_1st"/>
</dbReference>
<reference evidence="9 10" key="1">
    <citation type="submission" date="2018-10" db="EMBL/GenBank/DDBJ databases">
        <title>Comparative functional genomics of the obligate endosymbiont Buchnera aphidicola.</title>
        <authorList>
            <person name="Chong R.A."/>
        </authorList>
    </citation>
    <scope>NUCLEOTIDE SEQUENCE [LARGE SCALE GENOMIC DNA]</scope>
    <source>
        <strain evidence="9 10">Ska</strain>
    </source>
</reference>
<protein>
    <recommendedName>
        <fullName evidence="7">Transcription termination/antitermination protein NusA</fullName>
    </recommendedName>
</protein>
<dbReference type="HAMAP" id="MF_00945_B">
    <property type="entry name" value="NusA_B"/>
    <property type="match status" value="1"/>
</dbReference>
<dbReference type="Proteomes" id="UP000298685">
    <property type="component" value="Chromosome"/>
</dbReference>
<dbReference type="PROSITE" id="PS50126">
    <property type="entry name" value="S1"/>
    <property type="match status" value="1"/>
</dbReference>
<dbReference type="PANTHER" id="PTHR22648">
    <property type="entry name" value="TRANSCRIPTION TERMINATION FACTOR NUSA"/>
    <property type="match status" value="1"/>
</dbReference>
<dbReference type="SUPFAM" id="SSF69705">
    <property type="entry name" value="Transcription factor NusA, N-terminal domain"/>
    <property type="match status" value="1"/>
</dbReference>
<dbReference type="InterPro" id="IPR010995">
    <property type="entry name" value="DNA_repair_Rad51/TF_NusA_a-hlx"/>
</dbReference>
<sequence>MSREILSVVQLVSREKSLPREKIFEALETALTIATKKQYIHDIDVRVSIDRNNGDINTFRRWMIVDYVINPEREITLQEARYNNQFVQISEFIENKIKSIDFDRISTQEAKQIIINKVREVERCMISNKFHDYKGKIIQGTVKKINHDFMILDVGNSIEAIFLKRDLLPKENWAIGDRVRGVLYEIRSNANGVQLFLSRSRAEMLIELFRIEVPEINRKLIIIQAIAREPGIRSKVAVKTTDKIIDPVGACVGMRGARVQSVSKEMSGERIDVILWSNDPAQFVINAMAPVRVVSVIIHKNVHAMDIIIKSKNLAQAIGRNGQNIRLAAQLCGWELNIMTINDLQNRSQSEINKIRALFNKFLNLNNRIINILIYSGFSSLPELVCTPCHVLMKIQGMNFKIIHAVQEQADNCLTYSLITGHGSFFDRIF</sequence>
<dbReference type="EMBL" id="CP032999">
    <property type="protein sequence ID" value="QCI26045.1"/>
    <property type="molecule type" value="Genomic_DNA"/>
</dbReference>
<dbReference type="GO" id="GO:0031564">
    <property type="term" value="P:transcription antitermination"/>
    <property type="evidence" value="ECO:0007669"/>
    <property type="project" value="UniProtKB-UniRule"/>
</dbReference>
<comment type="subunit">
    <text evidence="7">Monomer. Binds directly to the core enzyme of the DNA-dependent RNA polymerase and to nascent RNA.</text>
</comment>
<keyword evidence="1 7" id="KW-0806">Transcription termination</keyword>
<dbReference type="InterPro" id="IPR058582">
    <property type="entry name" value="KH_NusA_2nd"/>
</dbReference>
<keyword evidence="7" id="KW-0677">Repeat</keyword>
<dbReference type="InterPro" id="IPR013735">
    <property type="entry name" value="TF_NusA_N"/>
</dbReference>
<feature type="domain" description="S1 motif" evidence="8">
    <location>
        <begin position="135"/>
        <end position="200"/>
    </location>
</feature>
<accession>A0A4D6YM20</accession>
<evidence type="ECO:0000256" key="4">
    <source>
        <dbReference type="ARBA" id="ARBA00022884"/>
    </source>
</evidence>
<gene>
    <name evidence="7 9" type="primary">nusA</name>
    <name evidence="9" type="ORF">D9V78_01285</name>
</gene>
<dbReference type="GO" id="GO:0005829">
    <property type="term" value="C:cytosol"/>
    <property type="evidence" value="ECO:0007669"/>
    <property type="project" value="TreeGrafter"/>
</dbReference>
<comment type="subcellular location">
    <subcellularLocation>
        <location evidence="7">Cytoplasm</location>
    </subcellularLocation>
</comment>
<dbReference type="SUPFAM" id="SSF54814">
    <property type="entry name" value="Prokaryotic type KH domain (KH-domain type II)"/>
    <property type="match status" value="2"/>
</dbReference>
<evidence type="ECO:0000256" key="7">
    <source>
        <dbReference type="HAMAP-Rule" id="MF_00945"/>
    </source>
</evidence>
<dbReference type="GO" id="GO:0003723">
    <property type="term" value="F:RNA binding"/>
    <property type="evidence" value="ECO:0007669"/>
    <property type="project" value="UniProtKB-UniRule"/>
</dbReference>
<dbReference type="SUPFAM" id="SSF50249">
    <property type="entry name" value="Nucleic acid-binding proteins"/>
    <property type="match status" value="1"/>
</dbReference>
<dbReference type="InterPro" id="IPR015946">
    <property type="entry name" value="KH_dom-like_a/b"/>
</dbReference>
<evidence type="ECO:0000256" key="3">
    <source>
        <dbReference type="ARBA" id="ARBA00022814"/>
    </source>
</evidence>
<evidence type="ECO:0000313" key="9">
    <source>
        <dbReference type="EMBL" id="QCI26045.1"/>
    </source>
</evidence>
<evidence type="ECO:0000259" key="8">
    <source>
        <dbReference type="PROSITE" id="PS50126"/>
    </source>
</evidence>
<evidence type="ECO:0000256" key="1">
    <source>
        <dbReference type="ARBA" id="ARBA00022472"/>
    </source>
</evidence>
<comment type="similarity">
    <text evidence="7">Belongs to the NusA family.</text>
</comment>
<evidence type="ECO:0000313" key="10">
    <source>
        <dbReference type="Proteomes" id="UP000298685"/>
    </source>
</evidence>
<dbReference type="CDD" id="cd02134">
    <property type="entry name" value="KH-II_NusA_rpt1"/>
    <property type="match status" value="1"/>
</dbReference>
<keyword evidence="2 7" id="KW-0963">Cytoplasm</keyword>
<dbReference type="OrthoDB" id="9807233at2"/>
<dbReference type="GO" id="GO:0000166">
    <property type="term" value="F:nucleotide binding"/>
    <property type="evidence" value="ECO:0007669"/>
    <property type="project" value="InterPro"/>
</dbReference>
<dbReference type="AlphaFoldDB" id="A0A4D6YM20"/>
<keyword evidence="4 7" id="KW-0694">RNA-binding</keyword>
<dbReference type="SMART" id="SM00316">
    <property type="entry name" value="S1"/>
    <property type="match status" value="1"/>
</dbReference>
<dbReference type="InterPro" id="IPR003029">
    <property type="entry name" value="S1_domain"/>
</dbReference>
<dbReference type="GO" id="GO:0006353">
    <property type="term" value="P:DNA-templated transcription termination"/>
    <property type="evidence" value="ECO:0007669"/>
    <property type="project" value="UniProtKB-UniRule"/>
</dbReference>
<dbReference type="FunFam" id="3.30.300.20:FF:000005">
    <property type="entry name" value="Transcription termination/antitermination protein NusA"/>
    <property type="match status" value="1"/>
</dbReference>
<dbReference type="Pfam" id="PF26594">
    <property type="entry name" value="KH_NusA_2nd"/>
    <property type="match status" value="1"/>
</dbReference>
<dbReference type="GO" id="GO:0003700">
    <property type="term" value="F:DNA-binding transcription factor activity"/>
    <property type="evidence" value="ECO:0007669"/>
    <property type="project" value="InterPro"/>
</dbReference>
<dbReference type="Gene3D" id="2.40.50.140">
    <property type="entry name" value="Nucleic acid-binding proteins"/>
    <property type="match status" value="1"/>
</dbReference>
<dbReference type="InterPro" id="IPR012340">
    <property type="entry name" value="NA-bd_OB-fold"/>
</dbReference>
<dbReference type="InterPro" id="IPR030842">
    <property type="entry name" value="TF_NusA_bacterial"/>
</dbReference>